<dbReference type="PANTHER" id="PTHR11439">
    <property type="entry name" value="GAG-POL-RELATED RETROTRANSPOSON"/>
    <property type="match status" value="1"/>
</dbReference>
<protein>
    <submittedName>
        <fullName evidence="2">Retrovirus-related Pol polyprotein from transposon TNT 1-94</fullName>
    </submittedName>
</protein>
<feature type="domain" description="Reverse transcriptase Ty1/copia-type" evidence="1">
    <location>
        <begin position="11"/>
        <end position="255"/>
    </location>
</feature>
<dbReference type="Pfam" id="PF07727">
    <property type="entry name" value="RVT_2"/>
    <property type="match status" value="1"/>
</dbReference>
<dbReference type="CDD" id="cd09272">
    <property type="entry name" value="RNase_HI_RT_Ty1"/>
    <property type="match status" value="1"/>
</dbReference>
<dbReference type="Proteomes" id="UP000075243">
    <property type="component" value="Chromosome 3"/>
</dbReference>
<dbReference type="SUPFAM" id="SSF56672">
    <property type="entry name" value="DNA/RNA polymerases"/>
    <property type="match status" value="1"/>
</dbReference>
<dbReference type="InterPro" id="IPR043502">
    <property type="entry name" value="DNA/RNA_pol_sf"/>
</dbReference>
<accession>A0A151TSK7</accession>
<dbReference type="EMBL" id="CM003605">
    <property type="protein sequence ID" value="KYP70017.1"/>
    <property type="molecule type" value="Genomic_DNA"/>
</dbReference>
<proteinExistence type="predicted"/>
<evidence type="ECO:0000313" key="3">
    <source>
        <dbReference type="Proteomes" id="UP000075243"/>
    </source>
</evidence>
<keyword evidence="3" id="KW-1185">Reference proteome</keyword>
<dbReference type="AlphaFoldDB" id="A0A151TSK7"/>
<gene>
    <name evidence="2" type="ORF">KK1_009225</name>
</gene>
<dbReference type="PANTHER" id="PTHR11439:SF517">
    <property type="entry name" value="CYSTEINE-RICH RLK (RECEPTOR-LIKE PROTEIN KINASE) 8"/>
    <property type="match status" value="1"/>
</dbReference>
<dbReference type="Gramene" id="C.cajan_08966.t">
    <property type="protein sequence ID" value="C.cajan_08966.t"/>
    <property type="gene ID" value="C.cajan_08966"/>
</dbReference>
<organism evidence="2 3">
    <name type="scientific">Cajanus cajan</name>
    <name type="common">Pigeon pea</name>
    <name type="synonym">Cajanus indicus</name>
    <dbReference type="NCBI Taxonomy" id="3821"/>
    <lineage>
        <taxon>Eukaryota</taxon>
        <taxon>Viridiplantae</taxon>
        <taxon>Streptophyta</taxon>
        <taxon>Embryophyta</taxon>
        <taxon>Tracheophyta</taxon>
        <taxon>Spermatophyta</taxon>
        <taxon>Magnoliopsida</taxon>
        <taxon>eudicotyledons</taxon>
        <taxon>Gunneridae</taxon>
        <taxon>Pentapetalae</taxon>
        <taxon>rosids</taxon>
        <taxon>fabids</taxon>
        <taxon>Fabales</taxon>
        <taxon>Fabaceae</taxon>
        <taxon>Papilionoideae</taxon>
        <taxon>50 kb inversion clade</taxon>
        <taxon>NPAAA clade</taxon>
        <taxon>indigoferoid/millettioid clade</taxon>
        <taxon>Phaseoleae</taxon>
        <taxon>Cajanus</taxon>
    </lineage>
</organism>
<dbReference type="OMA" id="IEEPRAC"/>
<evidence type="ECO:0000259" key="1">
    <source>
        <dbReference type="Pfam" id="PF07727"/>
    </source>
</evidence>
<name>A0A151TSK7_CAJCA</name>
<evidence type="ECO:0000313" key="2">
    <source>
        <dbReference type="EMBL" id="KYP70017.1"/>
    </source>
</evidence>
<dbReference type="InterPro" id="IPR013103">
    <property type="entry name" value="RVT_2"/>
</dbReference>
<sequence>MDEEIHAIEKNQTWELTDLPADKRPIGVKWVYQTKYMSSGEIHRLKARLVEKWYKQKLVIDYFEVFAPVARLDTIRMLISLSAQNNWKIHQMDVKSAFLNGTLEEEVYVEQPAGYEVEEKEDKVYRLKKALYGLKQAPRAWYKKIDSYFVHNGFQRCPFEHTLYIKSVDLDNILIVCLYVDDLIFTGNNPKMIAEFREAMVKCFEMTDLGLMSYFLGIEVIQQDDGIFISQKKYAADILKKFKMENSKPISTPVEEKLKLKKDSDGKRINATYYKSLIGSLKYLTATRPDIVFGVGLLSRFIEEPRACHLQGAKRILKYIKGTIFYANIKAVKLVGYTDSGWARDVETRKSTSGYSFHLGIGAVSWSSKKQPLVALSTAEAKYMAAASCATQSVWLRRMLEVMHQKQDTLTVIFCDNKSAIALCRNPIFHGRSKHIDSQFHKI</sequence>
<reference evidence="2 3" key="1">
    <citation type="journal article" date="2012" name="Nat. Biotechnol.">
        <title>Draft genome sequence of pigeonpea (Cajanus cajan), an orphan legume crop of resource-poor farmers.</title>
        <authorList>
            <person name="Varshney R.K."/>
            <person name="Chen W."/>
            <person name="Li Y."/>
            <person name="Bharti A.K."/>
            <person name="Saxena R.K."/>
            <person name="Schlueter J.A."/>
            <person name="Donoghue M.T."/>
            <person name="Azam S."/>
            <person name="Fan G."/>
            <person name="Whaley A.M."/>
            <person name="Farmer A.D."/>
            <person name="Sheridan J."/>
            <person name="Iwata A."/>
            <person name="Tuteja R."/>
            <person name="Penmetsa R.V."/>
            <person name="Wu W."/>
            <person name="Upadhyaya H.D."/>
            <person name="Yang S.P."/>
            <person name="Shah T."/>
            <person name="Saxena K.B."/>
            <person name="Michael T."/>
            <person name="McCombie W.R."/>
            <person name="Yang B."/>
            <person name="Zhang G."/>
            <person name="Yang H."/>
            <person name="Wang J."/>
            <person name="Spillane C."/>
            <person name="Cook D.R."/>
            <person name="May G.D."/>
            <person name="Xu X."/>
            <person name="Jackson S.A."/>
        </authorList>
    </citation>
    <scope>NUCLEOTIDE SEQUENCE [LARGE SCALE GENOMIC DNA]</scope>
    <source>
        <strain evidence="3">cv. Asha</strain>
    </source>
</reference>